<evidence type="ECO:0000259" key="3">
    <source>
        <dbReference type="PROSITE" id="PS50014"/>
    </source>
</evidence>
<evidence type="ECO:0000313" key="5">
    <source>
        <dbReference type="Proteomes" id="UP001470230"/>
    </source>
</evidence>
<keyword evidence="1 2" id="KW-0103">Bromodomain</keyword>
<dbReference type="SUPFAM" id="SSF47370">
    <property type="entry name" value="Bromodomain"/>
    <property type="match status" value="1"/>
</dbReference>
<dbReference type="EMBL" id="JAPFFF010000001">
    <property type="protein sequence ID" value="KAK8900184.1"/>
    <property type="molecule type" value="Genomic_DNA"/>
</dbReference>
<evidence type="ECO:0000256" key="2">
    <source>
        <dbReference type="PROSITE-ProRule" id="PRU00035"/>
    </source>
</evidence>
<sequence length="232" mass="27015">MTKLSASLKEKCLKVTLMMQNSPCCKIFIEPVDTTVEQDMADYFDVIKDPQDIQTILTRINDNYYQTYEEWEKAMLLVFDNAVKYYGGSDRPIESSMAKVMKKKFLKLCNFFTIPYKTQSDWFNCIESLYQKINTTMKKSPPSLKKEFEDKSFSRSADQHNEIKKLCSSLSRLTDQSSQYEIMQLLTTFGVKIDSKKKENTFKLLQLPQEAVQALMLFTKDKFDDMGLSYPA</sequence>
<dbReference type="Proteomes" id="UP001470230">
    <property type="component" value="Unassembled WGS sequence"/>
</dbReference>
<evidence type="ECO:0000313" key="4">
    <source>
        <dbReference type="EMBL" id="KAK8900184.1"/>
    </source>
</evidence>
<gene>
    <name evidence="4" type="ORF">M9Y10_002507</name>
</gene>
<keyword evidence="5" id="KW-1185">Reference proteome</keyword>
<feature type="domain" description="Bromo" evidence="3">
    <location>
        <begin position="20"/>
        <end position="93"/>
    </location>
</feature>
<dbReference type="InterPro" id="IPR001487">
    <property type="entry name" value="Bromodomain"/>
</dbReference>
<protein>
    <recommendedName>
        <fullName evidence="3">Bromo domain-containing protein</fullName>
    </recommendedName>
</protein>
<dbReference type="PANTHER" id="PTHR15398:SF4">
    <property type="entry name" value="BROMODOMAIN-CONTAINING PROTEIN 8 ISOFORM X1"/>
    <property type="match status" value="1"/>
</dbReference>
<dbReference type="SMART" id="SM00297">
    <property type="entry name" value="BROMO"/>
    <property type="match status" value="1"/>
</dbReference>
<organism evidence="4 5">
    <name type="scientific">Tritrichomonas musculus</name>
    <dbReference type="NCBI Taxonomy" id="1915356"/>
    <lineage>
        <taxon>Eukaryota</taxon>
        <taxon>Metamonada</taxon>
        <taxon>Parabasalia</taxon>
        <taxon>Tritrichomonadida</taxon>
        <taxon>Tritrichomonadidae</taxon>
        <taxon>Tritrichomonas</taxon>
    </lineage>
</organism>
<dbReference type="PANTHER" id="PTHR15398">
    <property type="entry name" value="BROMODOMAIN-CONTAINING PROTEIN 8"/>
    <property type="match status" value="1"/>
</dbReference>
<proteinExistence type="predicted"/>
<reference evidence="4 5" key="1">
    <citation type="submission" date="2024-04" db="EMBL/GenBank/DDBJ databases">
        <title>Tritrichomonas musculus Genome.</title>
        <authorList>
            <person name="Alves-Ferreira E."/>
            <person name="Grigg M."/>
            <person name="Lorenzi H."/>
            <person name="Galac M."/>
        </authorList>
    </citation>
    <scope>NUCLEOTIDE SEQUENCE [LARGE SCALE GENOMIC DNA]</scope>
    <source>
        <strain evidence="4 5">EAF2021</strain>
    </source>
</reference>
<accession>A0ABR2LA51</accession>
<dbReference type="PROSITE" id="PS50014">
    <property type="entry name" value="BROMODOMAIN_2"/>
    <property type="match status" value="1"/>
</dbReference>
<dbReference type="InterPro" id="IPR036427">
    <property type="entry name" value="Bromodomain-like_sf"/>
</dbReference>
<dbReference type="CDD" id="cd04369">
    <property type="entry name" value="Bromodomain"/>
    <property type="match status" value="1"/>
</dbReference>
<comment type="caution">
    <text evidence="4">The sequence shown here is derived from an EMBL/GenBank/DDBJ whole genome shotgun (WGS) entry which is preliminary data.</text>
</comment>
<dbReference type="Pfam" id="PF00439">
    <property type="entry name" value="Bromodomain"/>
    <property type="match status" value="1"/>
</dbReference>
<dbReference type="Gene3D" id="1.20.920.10">
    <property type="entry name" value="Bromodomain-like"/>
    <property type="match status" value="1"/>
</dbReference>
<name>A0ABR2LA51_9EUKA</name>
<dbReference type="PRINTS" id="PR00503">
    <property type="entry name" value="BROMODOMAIN"/>
</dbReference>
<evidence type="ECO:0000256" key="1">
    <source>
        <dbReference type="ARBA" id="ARBA00023117"/>
    </source>
</evidence>